<dbReference type="PROSITE" id="PS51379">
    <property type="entry name" value="4FE4S_FER_2"/>
    <property type="match status" value="2"/>
</dbReference>
<dbReference type="RefSeq" id="WP_039255521.1">
    <property type="nucleotide sequence ID" value="NZ_JENJ01000033.1"/>
</dbReference>
<keyword evidence="5" id="KW-0479">Metal-binding</keyword>
<reference evidence="12 13" key="1">
    <citation type="submission" date="2014-01" db="EMBL/GenBank/DDBJ databases">
        <title>Plasmidome dynamics in the species complex Clostridium novyi sensu lato converts strains of independent lineages into distinctly different pathogens.</title>
        <authorList>
            <person name="Skarin H."/>
            <person name="Segerman B."/>
        </authorList>
    </citation>
    <scope>NUCLEOTIDE SEQUENCE [LARGE SCALE GENOMIC DNA]</scope>
    <source>
        <strain evidence="12 13">4552</strain>
    </source>
</reference>
<dbReference type="InterPro" id="IPR012839">
    <property type="entry name" value="Organic_radical_activase"/>
</dbReference>
<evidence type="ECO:0000313" key="13">
    <source>
        <dbReference type="Proteomes" id="UP000030012"/>
    </source>
</evidence>
<feature type="domain" description="Radical SAM core" evidence="11">
    <location>
        <begin position="23"/>
        <end position="304"/>
    </location>
</feature>
<evidence type="ECO:0000259" key="10">
    <source>
        <dbReference type="PROSITE" id="PS51379"/>
    </source>
</evidence>
<dbReference type="Proteomes" id="UP000030012">
    <property type="component" value="Unassembled WGS sequence"/>
</dbReference>
<dbReference type="SFLD" id="SFLDG01118">
    <property type="entry name" value="activating_enzymes__group_2"/>
    <property type="match status" value="1"/>
</dbReference>
<dbReference type="Gene3D" id="3.30.70.20">
    <property type="match status" value="1"/>
</dbReference>
<dbReference type="PROSITE" id="PS01087">
    <property type="entry name" value="RADICAL_ACTIVATING"/>
    <property type="match status" value="1"/>
</dbReference>
<comment type="caution">
    <text evidence="12">The sequence shown here is derived from an EMBL/GenBank/DDBJ whole genome shotgun (WGS) entry which is preliminary data.</text>
</comment>
<dbReference type="SUPFAM" id="SSF54862">
    <property type="entry name" value="4Fe-4S ferredoxins"/>
    <property type="match status" value="1"/>
</dbReference>
<dbReference type="SFLD" id="SFLDG01066">
    <property type="entry name" value="organic_radical-activating_enz"/>
    <property type="match status" value="1"/>
</dbReference>
<protein>
    <submittedName>
        <fullName evidence="12">Radical SAM protein</fullName>
    </submittedName>
</protein>
<dbReference type="PANTHER" id="PTHR30352:SF4">
    <property type="entry name" value="PYRUVATE FORMATE-LYASE 2-ACTIVATING ENZYME"/>
    <property type="match status" value="1"/>
</dbReference>
<feature type="domain" description="4Fe-4S ferredoxin-type" evidence="10">
    <location>
        <begin position="54"/>
        <end position="83"/>
    </location>
</feature>
<keyword evidence="6" id="KW-0560">Oxidoreductase</keyword>
<feature type="domain" description="4Fe-4S ferredoxin-type" evidence="10">
    <location>
        <begin position="84"/>
        <end position="112"/>
    </location>
</feature>
<dbReference type="GO" id="GO:0051539">
    <property type="term" value="F:4 iron, 4 sulfur cluster binding"/>
    <property type="evidence" value="ECO:0007669"/>
    <property type="project" value="UniProtKB-KW"/>
</dbReference>
<keyword evidence="7" id="KW-0408">Iron</keyword>
<organism evidence="12 13">
    <name type="scientific">Clostridium novyi A str. 4552</name>
    <dbReference type="NCBI Taxonomy" id="1444289"/>
    <lineage>
        <taxon>Bacteria</taxon>
        <taxon>Bacillati</taxon>
        <taxon>Bacillota</taxon>
        <taxon>Clostridia</taxon>
        <taxon>Eubacteriales</taxon>
        <taxon>Clostridiaceae</taxon>
        <taxon>Clostridium</taxon>
    </lineage>
</organism>
<dbReference type="InterPro" id="IPR058240">
    <property type="entry name" value="rSAM_sf"/>
</dbReference>
<keyword evidence="8" id="KW-0411">Iron-sulfur</keyword>
<sequence length="310" mass="34982">MLKTKINYEEKGNVFNIQRFSVNDGPGIRTIVFLKGCPLSCRWCSNPESQSRYSEILFNDKNCIGCHRCEKVCTENAIDFNHKYRIIRDKCIQCGECIENCYSGAIVKVGEKRSVKEVVEDVKKDFVQFRRSGGGVTLSGGEPLMQPRFILNLLKGFKAVGLNTAIETTAYTSRGIIDKVMKWIDLVLLDIKTVDTLKHLEYTGVRNEIILENAKRISELGVKTIIRVPVIPGFNADEKSIGDIAKFATTLKMVDEIHLLPYHKLGVNKYECLGKEYKISDEIKTPTNEYMEKLKSVVENVGLKCNIGAV</sequence>
<evidence type="ECO:0000256" key="1">
    <source>
        <dbReference type="ARBA" id="ARBA00001966"/>
    </source>
</evidence>
<dbReference type="PIRSF" id="PIRSF000371">
    <property type="entry name" value="PFL_act_enz"/>
    <property type="match status" value="1"/>
</dbReference>
<dbReference type="InterPro" id="IPR001989">
    <property type="entry name" value="Radical_activat_CS"/>
</dbReference>
<comment type="cofactor">
    <cofactor evidence="1">
        <name>[4Fe-4S] cluster</name>
        <dbReference type="ChEBI" id="CHEBI:49883"/>
    </cofactor>
</comment>
<evidence type="ECO:0000256" key="6">
    <source>
        <dbReference type="ARBA" id="ARBA00023002"/>
    </source>
</evidence>
<evidence type="ECO:0000256" key="2">
    <source>
        <dbReference type="ARBA" id="ARBA00009777"/>
    </source>
</evidence>
<dbReference type="SUPFAM" id="SSF102114">
    <property type="entry name" value="Radical SAM enzymes"/>
    <property type="match status" value="1"/>
</dbReference>
<dbReference type="InterPro" id="IPR040074">
    <property type="entry name" value="BssD/PflA/YjjW"/>
</dbReference>
<gene>
    <name evidence="12" type="ORF">Z968_08275</name>
</gene>
<dbReference type="InterPro" id="IPR007197">
    <property type="entry name" value="rSAM"/>
</dbReference>
<keyword evidence="4" id="KW-0949">S-adenosyl-L-methionine</keyword>
<dbReference type="InterPro" id="IPR017896">
    <property type="entry name" value="4Fe4S_Fe-S-bd"/>
</dbReference>
<dbReference type="AlphaFoldDB" id="A0A0A0I4N1"/>
<dbReference type="NCBIfam" id="TIGR02494">
    <property type="entry name" value="PFLE_PFLC"/>
    <property type="match status" value="1"/>
</dbReference>
<evidence type="ECO:0000256" key="4">
    <source>
        <dbReference type="ARBA" id="ARBA00022691"/>
    </source>
</evidence>
<evidence type="ECO:0000313" key="12">
    <source>
        <dbReference type="EMBL" id="KGM95772.1"/>
    </source>
</evidence>
<dbReference type="Pfam" id="PF04055">
    <property type="entry name" value="Radical_SAM"/>
    <property type="match status" value="1"/>
</dbReference>
<dbReference type="Gene3D" id="3.80.30.10">
    <property type="entry name" value="pyruvate-formate lyase- activating enzyme"/>
    <property type="match status" value="1"/>
</dbReference>
<dbReference type="Pfam" id="PF00037">
    <property type="entry name" value="Fer4"/>
    <property type="match status" value="2"/>
</dbReference>
<evidence type="ECO:0000256" key="9">
    <source>
        <dbReference type="ARBA" id="ARBA00047365"/>
    </source>
</evidence>
<name>A0A0A0I4N1_CLONO</name>
<dbReference type="CDD" id="cd01335">
    <property type="entry name" value="Radical_SAM"/>
    <property type="match status" value="1"/>
</dbReference>
<evidence type="ECO:0000256" key="5">
    <source>
        <dbReference type="ARBA" id="ARBA00022723"/>
    </source>
</evidence>
<dbReference type="PROSITE" id="PS51918">
    <property type="entry name" value="RADICAL_SAM"/>
    <property type="match status" value="1"/>
</dbReference>
<accession>A0A0A0I4N1</accession>
<evidence type="ECO:0000256" key="8">
    <source>
        <dbReference type="ARBA" id="ARBA00023014"/>
    </source>
</evidence>
<evidence type="ECO:0000256" key="3">
    <source>
        <dbReference type="ARBA" id="ARBA00022485"/>
    </source>
</evidence>
<dbReference type="PANTHER" id="PTHR30352">
    <property type="entry name" value="PYRUVATE FORMATE-LYASE-ACTIVATING ENZYME"/>
    <property type="match status" value="1"/>
</dbReference>
<evidence type="ECO:0000256" key="7">
    <source>
        <dbReference type="ARBA" id="ARBA00023004"/>
    </source>
</evidence>
<evidence type="ECO:0000259" key="11">
    <source>
        <dbReference type="PROSITE" id="PS51918"/>
    </source>
</evidence>
<comment type="catalytic activity">
    <reaction evidence="9">
        <text>glycyl-[protein] + reduced [flavodoxin] + S-adenosyl-L-methionine = glycin-2-yl radical-[protein] + semiquinone [flavodoxin] + 5'-deoxyadenosine + L-methionine + H(+)</text>
        <dbReference type="Rhea" id="RHEA:61976"/>
        <dbReference type="Rhea" id="RHEA-COMP:10622"/>
        <dbReference type="Rhea" id="RHEA-COMP:14480"/>
        <dbReference type="Rhea" id="RHEA-COMP:15993"/>
        <dbReference type="Rhea" id="RHEA-COMP:15994"/>
        <dbReference type="ChEBI" id="CHEBI:15378"/>
        <dbReference type="ChEBI" id="CHEBI:17319"/>
        <dbReference type="ChEBI" id="CHEBI:29947"/>
        <dbReference type="ChEBI" id="CHEBI:32722"/>
        <dbReference type="ChEBI" id="CHEBI:57618"/>
        <dbReference type="ChEBI" id="CHEBI:57844"/>
        <dbReference type="ChEBI" id="CHEBI:59789"/>
        <dbReference type="ChEBI" id="CHEBI:140311"/>
    </reaction>
</comment>
<proteinExistence type="inferred from homology"/>
<dbReference type="InterPro" id="IPR034457">
    <property type="entry name" value="Organic_radical-activating"/>
</dbReference>
<comment type="similarity">
    <text evidence="2">Belongs to the organic radical-activating enzymes family.</text>
</comment>
<dbReference type="SFLD" id="SFLDS00029">
    <property type="entry name" value="Radical_SAM"/>
    <property type="match status" value="1"/>
</dbReference>
<dbReference type="GO" id="GO:0016491">
    <property type="term" value="F:oxidoreductase activity"/>
    <property type="evidence" value="ECO:0007669"/>
    <property type="project" value="UniProtKB-KW"/>
</dbReference>
<dbReference type="EMBL" id="JENJ01000033">
    <property type="protein sequence ID" value="KGM95772.1"/>
    <property type="molecule type" value="Genomic_DNA"/>
</dbReference>
<keyword evidence="3" id="KW-0004">4Fe-4S</keyword>
<dbReference type="OrthoDB" id="9782387at2"/>
<dbReference type="GO" id="GO:0046872">
    <property type="term" value="F:metal ion binding"/>
    <property type="evidence" value="ECO:0007669"/>
    <property type="project" value="UniProtKB-KW"/>
</dbReference>